<name>A0A9Q2ZV00_9ENTR</name>
<dbReference type="InterPro" id="IPR036390">
    <property type="entry name" value="WH_DNA-bd_sf"/>
</dbReference>
<protein>
    <submittedName>
        <fullName evidence="1">Rha family transcriptional regulator</fullName>
    </submittedName>
</protein>
<evidence type="ECO:0000313" key="2">
    <source>
        <dbReference type="Proteomes" id="UP000742934"/>
    </source>
</evidence>
<dbReference type="Pfam" id="PF09669">
    <property type="entry name" value="Phage_pRha"/>
    <property type="match status" value="1"/>
</dbReference>
<organism evidence="1 2">
    <name type="scientific">Enterobacter hormaechei subsp. hoffmannii</name>
    <dbReference type="NCBI Taxonomy" id="1812934"/>
    <lineage>
        <taxon>Bacteria</taxon>
        <taxon>Pseudomonadati</taxon>
        <taxon>Pseudomonadota</taxon>
        <taxon>Gammaproteobacteria</taxon>
        <taxon>Enterobacterales</taxon>
        <taxon>Enterobacteriaceae</taxon>
        <taxon>Enterobacter</taxon>
        <taxon>Enterobacter cloacae complex</taxon>
    </lineage>
</organism>
<comment type="caution">
    <text evidence="1">The sequence shown here is derived from an EMBL/GenBank/DDBJ whole genome shotgun (WGS) entry which is preliminary data.</text>
</comment>
<dbReference type="EMBL" id="JAHEVK010000019">
    <property type="protein sequence ID" value="MBT1778299.1"/>
    <property type="molecule type" value="Genomic_DNA"/>
</dbReference>
<dbReference type="SUPFAM" id="SSF46785">
    <property type="entry name" value="Winged helix' DNA-binding domain"/>
    <property type="match status" value="1"/>
</dbReference>
<sequence>MFEIASLTPTTGIHAKPSMTSLEIAELVGSRHDSVKRTIERLAKSGVIASPPTVEKPTAGRPVTIYLFENEQGKRDSIIVVAQLSPEFTARLVDRWKELETLYADRATPAIPHTYKEALVHLLRQVEENERLEKENEALGVALSHAKPKAILMDTICGAADELYGLNEAGRILGTSGAVLGALMDSLGDVYVKRKYTTTNRQFLKIFIDRGYGKNVVSGNGHNQAKYTFKGLCFAAVKLIAAGKISVSAIEYEPCRVHVEREMEETTRLH</sequence>
<dbReference type="AlphaFoldDB" id="A0A9Q2ZV00"/>
<dbReference type="InterPro" id="IPR014054">
    <property type="entry name" value="Phage_regulatory_Rha"/>
</dbReference>
<gene>
    <name evidence="1" type="ORF">KK080_15975</name>
</gene>
<reference evidence="1" key="1">
    <citation type="submission" date="2021-05" db="EMBL/GenBank/DDBJ databases">
        <title>The batch submission of Enterobacter spp. strains.</title>
        <authorList>
            <person name="Wei L."/>
            <person name="Wang C."/>
            <person name="Feng Y."/>
            <person name="Zong Z."/>
        </authorList>
    </citation>
    <scope>NUCLEOTIDE SEQUENCE</scope>
    <source>
        <strain evidence="1">090086</strain>
    </source>
</reference>
<evidence type="ECO:0000313" key="1">
    <source>
        <dbReference type="EMBL" id="MBT1778299.1"/>
    </source>
</evidence>
<dbReference type="Proteomes" id="UP000742934">
    <property type="component" value="Unassembled WGS sequence"/>
</dbReference>
<accession>A0A9Q2ZV00</accession>
<proteinExistence type="predicted"/>